<name>A0A919SNK0_9ACTN</name>
<comment type="caution">
    <text evidence="3">The sequence shown here is derived from an EMBL/GenBank/DDBJ whole genome shotgun (WGS) entry which is preliminary data.</text>
</comment>
<dbReference type="Proteomes" id="UP000680865">
    <property type="component" value="Unassembled WGS sequence"/>
</dbReference>
<reference evidence="3" key="1">
    <citation type="submission" date="2021-03" db="EMBL/GenBank/DDBJ databases">
        <title>Whole genome shotgun sequence of Actinoplanes consettensis NBRC 14913.</title>
        <authorList>
            <person name="Komaki H."/>
            <person name="Tamura T."/>
        </authorList>
    </citation>
    <scope>NUCLEOTIDE SEQUENCE</scope>
    <source>
        <strain evidence="3">NBRC 14913</strain>
    </source>
</reference>
<dbReference type="AlphaFoldDB" id="A0A919SNK0"/>
<evidence type="ECO:0000256" key="1">
    <source>
        <dbReference type="ARBA" id="ARBA00022801"/>
    </source>
</evidence>
<evidence type="ECO:0000259" key="2">
    <source>
        <dbReference type="Pfam" id="PF07859"/>
    </source>
</evidence>
<evidence type="ECO:0000313" key="4">
    <source>
        <dbReference type="Proteomes" id="UP000680865"/>
    </source>
</evidence>
<organism evidence="3 4">
    <name type="scientific">Winogradskya consettensis</name>
    <dbReference type="NCBI Taxonomy" id="113560"/>
    <lineage>
        <taxon>Bacteria</taxon>
        <taxon>Bacillati</taxon>
        <taxon>Actinomycetota</taxon>
        <taxon>Actinomycetes</taxon>
        <taxon>Micromonosporales</taxon>
        <taxon>Micromonosporaceae</taxon>
        <taxon>Winogradskya</taxon>
    </lineage>
</organism>
<evidence type="ECO:0000313" key="3">
    <source>
        <dbReference type="EMBL" id="GIM75697.1"/>
    </source>
</evidence>
<dbReference type="PANTHER" id="PTHR48081">
    <property type="entry name" value="AB HYDROLASE SUPERFAMILY PROTEIN C4A8.06C"/>
    <property type="match status" value="1"/>
</dbReference>
<proteinExistence type="predicted"/>
<dbReference type="GO" id="GO:0016787">
    <property type="term" value="F:hydrolase activity"/>
    <property type="evidence" value="ECO:0007669"/>
    <property type="project" value="UniProtKB-KW"/>
</dbReference>
<keyword evidence="4" id="KW-1185">Reference proteome</keyword>
<dbReference type="Gene3D" id="3.40.50.1820">
    <property type="entry name" value="alpha/beta hydrolase"/>
    <property type="match status" value="1"/>
</dbReference>
<dbReference type="SUPFAM" id="SSF53474">
    <property type="entry name" value="alpha/beta-Hydrolases"/>
    <property type="match status" value="1"/>
</dbReference>
<keyword evidence="1 3" id="KW-0378">Hydrolase</keyword>
<dbReference type="Pfam" id="PF07859">
    <property type="entry name" value="Abhydrolase_3"/>
    <property type="match status" value="1"/>
</dbReference>
<dbReference type="InterPro" id="IPR029058">
    <property type="entry name" value="AB_hydrolase_fold"/>
</dbReference>
<gene>
    <name evidence="3" type="ORF">Aco04nite_46630</name>
</gene>
<protein>
    <submittedName>
        <fullName evidence="3">Alpha/beta hydrolase</fullName>
    </submittedName>
</protein>
<dbReference type="InterPro" id="IPR013094">
    <property type="entry name" value="AB_hydrolase_3"/>
</dbReference>
<dbReference type="InterPro" id="IPR050300">
    <property type="entry name" value="GDXG_lipolytic_enzyme"/>
</dbReference>
<dbReference type="PANTHER" id="PTHR48081:SF8">
    <property type="entry name" value="ALPHA_BETA HYDROLASE FOLD-3 DOMAIN-CONTAINING PROTEIN-RELATED"/>
    <property type="match status" value="1"/>
</dbReference>
<feature type="domain" description="Alpha/beta hydrolase fold-3" evidence="2">
    <location>
        <begin position="84"/>
        <end position="286"/>
    </location>
</feature>
<dbReference type="EMBL" id="BOQP01000025">
    <property type="protein sequence ID" value="GIM75697.1"/>
    <property type="molecule type" value="Genomic_DNA"/>
</dbReference>
<sequence length="326" mass="34981">MRSRAPLGTRILKDTHDWDAMTDDQVITAAAKANRIASSRAARIITGRPDRRARIEETTIELPGRRLTLRVHRPKRDARKLPLVVSFHGGGFIGGTAAQNDWLNSHLAAHCPAVVVSVEYRLAPRHPLPQPIEDGYDTLVRLVEDAPTWGIDPTAVAVLGESAGGMIAALLALRARDSGPALLAQALLYPATDLTETMTDYPSITGNADNPTLSLPRLRAARRFSLPPGLDPSSVSPLKAENLAGLPPALIVTAALDPLADHGSRYAERLGEASLVRYPRATHSFLSTPGLVPAARPARREILALLRDHLHPAGSGHTEVLEVEAG</sequence>
<accession>A0A919SNK0</accession>